<dbReference type="Gene3D" id="3.40.50.10420">
    <property type="entry name" value="NagB/RpiA/CoA transferase-like"/>
    <property type="match status" value="1"/>
</dbReference>
<keyword evidence="6" id="KW-0436">Ligase</keyword>
<keyword evidence="2 4" id="KW-0547">Nucleotide-binding</keyword>
<evidence type="ECO:0000256" key="5">
    <source>
        <dbReference type="RuleBase" id="RU361279"/>
    </source>
</evidence>
<protein>
    <recommendedName>
        <fullName evidence="5">5-formyltetrahydrofolate cyclo-ligase</fullName>
        <ecNumber evidence="5">6.3.3.2</ecNumber>
    </recommendedName>
</protein>
<keyword evidence="7" id="KW-1185">Reference proteome</keyword>
<gene>
    <name evidence="6" type="ORF">SAMN02910377_00469</name>
</gene>
<reference evidence="7" key="1">
    <citation type="submission" date="2016-10" db="EMBL/GenBank/DDBJ databases">
        <authorList>
            <person name="Varghese N."/>
        </authorList>
    </citation>
    <scope>NUCLEOTIDE SEQUENCE [LARGE SCALE GENOMIC DNA]</scope>
    <source>
        <strain evidence="7">ACV-9</strain>
    </source>
</reference>
<keyword evidence="5" id="KW-0460">Magnesium</keyword>
<feature type="binding site" evidence="4">
    <location>
        <begin position="140"/>
        <end position="148"/>
    </location>
    <ligand>
        <name>ATP</name>
        <dbReference type="ChEBI" id="CHEBI:30616"/>
    </ligand>
</feature>
<dbReference type="GO" id="GO:0030272">
    <property type="term" value="F:5-formyltetrahydrofolate cyclo-ligase activity"/>
    <property type="evidence" value="ECO:0007669"/>
    <property type="project" value="UniProtKB-EC"/>
</dbReference>
<comment type="similarity">
    <text evidence="1 5">Belongs to the 5-formyltetrahydrofolate cyclo-ligase family.</text>
</comment>
<feature type="binding site" evidence="4">
    <location>
        <position position="60"/>
    </location>
    <ligand>
        <name>substrate</name>
    </ligand>
</feature>
<sequence length="197" mass="22677">MEVSQTSNDIRLTYKSIRDGISISERNRLSSLISENVLALLESDFKGANIFLCYYPFGSEVDLKQLYSILLQQGKHLYFPKCDKKNHQLYFYEIVDLEKDFSIGSYNIMEPKSDMNLLTDFNQSIISITPGLIFDKKLNRIGYGGGFYDRFFEKHPEIISIAPCFSNQLAENIQIESHDIPMDYIVTENLVLKGSRS</sequence>
<comment type="cofactor">
    <cofactor evidence="5">
        <name>Mg(2+)</name>
        <dbReference type="ChEBI" id="CHEBI:18420"/>
    </cofactor>
</comment>
<dbReference type="PIRSF" id="PIRSF006806">
    <property type="entry name" value="FTHF_cligase"/>
    <property type="match status" value="1"/>
</dbReference>
<dbReference type="GO" id="GO:0009396">
    <property type="term" value="P:folic acid-containing compound biosynthetic process"/>
    <property type="evidence" value="ECO:0007669"/>
    <property type="project" value="TreeGrafter"/>
</dbReference>
<dbReference type="EMBL" id="FNZX01000004">
    <property type="protein sequence ID" value="SEK28888.1"/>
    <property type="molecule type" value="Genomic_DNA"/>
</dbReference>
<comment type="catalytic activity">
    <reaction evidence="5">
        <text>(6S)-5-formyl-5,6,7,8-tetrahydrofolate + ATP = (6R)-5,10-methenyltetrahydrofolate + ADP + phosphate</text>
        <dbReference type="Rhea" id="RHEA:10488"/>
        <dbReference type="ChEBI" id="CHEBI:30616"/>
        <dbReference type="ChEBI" id="CHEBI:43474"/>
        <dbReference type="ChEBI" id="CHEBI:57455"/>
        <dbReference type="ChEBI" id="CHEBI:57457"/>
        <dbReference type="ChEBI" id="CHEBI:456216"/>
        <dbReference type="EC" id="6.3.3.2"/>
    </reaction>
</comment>
<dbReference type="GO" id="GO:0035999">
    <property type="term" value="P:tetrahydrofolate interconversion"/>
    <property type="evidence" value="ECO:0007669"/>
    <property type="project" value="TreeGrafter"/>
</dbReference>
<dbReference type="PANTHER" id="PTHR23407">
    <property type="entry name" value="ATPASE INHIBITOR/5-FORMYLTETRAHYDROFOLATE CYCLO-LIGASE"/>
    <property type="match status" value="1"/>
</dbReference>
<dbReference type="Pfam" id="PF01812">
    <property type="entry name" value="5-FTHF_cyc-lig"/>
    <property type="match status" value="1"/>
</dbReference>
<keyword evidence="3 4" id="KW-0067">ATP-binding</keyword>
<evidence type="ECO:0000313" key="7">
    <source>
        <dbReference type="Proteomes" id="UP000182321"/>
    </source>
</evidence>
<dbReference type="EC" id="6.3.3.2" evidence="5"/>
<dbReference type="GO" id="GO:0046872">
    <property type="term" value="F:metal ion binding"/>
    <property type="evidence" value="ECO:0007669"/>
    <property type="project" value="UniProtKB-KW"/>
</dbReference>
<dbReference type="InterPro" id="IPR037171">
    <property type="entry name" value="NagB/RpiA_transferase-like"/>
</dbReference>
<dbReference type="RefSeq" id="WP_074788936.1">
    <property type="nucleotide sequence ID" value="NZ_FNZX01000004.1"/>
</dbReference>
<evidence type="ECO:0000256" key="4">
    <source>
        <dbReference type="PIRSR" id="PIRSR006806-1"/>
    </source>
</evidence>
<accession>A0A1H7FSD9</accession>
<evidence type="ECO:0000256" key="3">
    <source>
        <dbReference type="ARBA" id="ARBA00022840"/>
    </source>
</evidence>
<dbReference type="SUPFAM" id="SSF100950">
    <property type="entry name" value="NagB/RpiA/CoA transferase-like"/>
    <property type="match status" value="1"/>
</dbReference>
<dbReference type="InterPro" id="IPR024185">
    <property type="entry name" value="FTHF_cligase-like_sf"/>
</dbReference>
<name>A0A1H7FSD9_9FIRM</name>
<dbReference type="GO" id="GO:0005524">
    <property type="term" value="F:ATP binding"/>
    <property type="evidence" value="ECO:0007669"/>
    <property type="project" value="UniProtKB-KW"/>
</dbReference>
<organism evidence="6 7">
    <name type="scientific">Pseudobutyrivibrio ruminis</name>
    <dbReference type="NCBI Taxonomy" id="46206"/>
    <lineage>
        <taxon>Bacteria</taxon>
        <taxon>Bacillati</taxon>
        <taxon>Bacillota</taxon>
        <taxon>Clostridia</taxon>
        <taxon>Lachnospirales</taxon>
        <taxon>Lachnospiraceae</taxon>
        <taxon>Pseudobutyrivibrio</taxon>
    </lineage>
</organism>
<dbReference type="Proteomes" id="UP000182321">
    <property type="component" value="Unassembled WGS sequence"/>
</dbReference>
<evidence type="ECO:0000256" key="1">
    <source>
        <dbReference type="ARBA" id="ARBA00010638"/>
    </source>
</evidence>
<evidence type="ECO:0000313" key="6">
    <source>
        <dbReference type="EMBL" id="SEK28888.1"/>
    </source>
</evidence>
<dbReference type="AlphaFoldDB" id="A0A1H7FSD9"/>
<evidence type="ECO:0000256" key="2">
    <source>
        <dbReference type="ARBA" id="ARBA00022741"/>
    </source>
</evidence>
<keyword evidence="5" id="KW-0479">Metal-binding</keyword>
<proteinExistence type="inferred from homology"/>
<dbReference type="NCBIfam" id="TIGR02727">
    <property type="entry name" value="MTHFS_bact"/>
    <property type="match status" value="1"/>
</dbReference>
<dbReference type="InterPro" id="IPR002698">
    <property type="entry name" value="FTHF_cligase"/>
</dbReference>
<dbReference type="PANTHER" id="PTHR23407:SF1">
    <property type="entry name" value="5-FORMYLTETRAHYDROFOLATE CYCLO-LIGASE"/>
    <property type="match status" value="1"/>
</dbReference>